<comment type="caution">
    <text evidence="8">The sequence shown here is derived from an EMBL/GenBank/DDBJ whole genome shotgun (WGS) entry which is preliminary data.</text>
</comment>
<dbReference type="GO" id="GO:0008033">
    <property type="term" value="P:tRNA processing"/>
    <property type="evidence" value="ECO:0007669"/>
    <property type="project" value="UniProtKB-KW"/>
</dbReference>
<dbReference type="Pfam" id="PF01142">
    <property type="entry name" value="TruD"/>
    <property type="match status" value="1"/>
</dbReference>
<dbReference type="InterPro" id="IPR042214">
    <property type="entry name" value="TruD_catalytic"/>
</dbReference>
<evidence type="ECO:0000256" key="4">
    <source>
        <dbReference type="ARBA" id="ARBA00036943"/>
    </source>
</evidence>
<dbReference type="CDD" id="cd02576">
    <property type="entry name" value="PseudoU_synth_ScPUS7"/>
    <property type="match status" value="1"/>
</dbReference>
<evidence type="ECO:0000313" key="8">
    <source>
        <dbReference type="EMBL" id="KAK0171956.1"/>
    </source>
</evidence>
<dbReference type="InterPro" id="IPR020103">
    <property type="entry name" value="PsdUridine_synth_cat_dom_sf"/>
</dbReference>
<dbReference type="GO" id="GO:0005634">
    <property type="term" value="C:nucleus"/>
    <property type="evidence" value="ECO:0007669"/>
    <property type="project" value="TreeGrafter"/>
</dbReference>
<feature type="compositionally biased region" description="Low complexity" evidence="5">
    <location>
        <begin position="696"/>
        <end position="707"/>
    </location>
</feature>
<organism evidence="8 9">
    <name type="scientific">Microctonus aethiopoides</name>
    <dbReference type="NCBI Taxonomy" id="144406"/>
    <lineage>
        <taxon>Eukaryota</taxon>
        <taxon>Metazoa</taxon>
        <taxon>Ecdysozoa</taxon>
        <taxon>Arthropoda</taxon>
        <taxon>Hexapoda</taxon>
        <taxon>Insecta</taxon>
        <taxon>Pterygota</taxon>
        <taxon>Neoptera</taxon>
        <taxon>Endopterygota</taxon>
        <taxon>Hymenoptera</taxon>
        <taxon>Apocrita</taxon>
        <taxon>Ichneumonoidea</taxon>
        <taxon>Braconidae</taxon>
        <taxon>Euphorinae</taxon>
        <taxon>Microctonus</taxon>
    </lineage>
</organism>
<evidence type="ECO:0000256" key="2">
    <source>
        <dbReference type="ARBA" id="ARBA00022694"/>
    </source>
</evidence>
<evidence type="ECO:0000259" key="7">
    <source>
        <dbReference type="PROSITE" id="PS51061"/>
    </source>
</evidence>
<dbReference type="InterPro" id="IPR001656">
    <property type="entry name" value="PsdUridine_synth_TruD"/>
</dbReference>
<name>A0AA39KSH4_9HYME</name>
<dbReference type="FunFam" id="3.30.2350.20:FF:000003">
    <property type="entry name" value="Pseudouridylate synthase 7 homolog"/>
    <property type="match status" value="1"/>
</dbReference>
<dbReference type="SUPFAM" id="SSF55120">
    <property type="entry name" value="Pseudouridine synthase"/>
    <property type="match status" value="1"/>
</dbReference>
<sequence length="773" mass="88222">MSWREDNRGERGGYSRGGRGRFSNYRGGGGFRGSYRGRPFNKRTQNYNFHDGKRTKFDVSNRLKEVDIGVTEFIGNHEHFSGIVKERFGDFHVHEITLDNVVAKLTTQDIPSDPERVIDLKILEDDIVSKLTESIKTLNDPDSEVNSIDFEVTDMSKEQRRVAHQLVKQNTSIQSQTIEKDDKKFMSLTKHNSSKTNKYGQRYRHDTNVDWSQREGLYCHFLLHKVNLDTMDALNQLAMNLRSKPNWFAYAGTKDRRARTTQWISIKRMEPKKILEAGSRVRGAYVGNFKYAKEPLKLGMLNGNRFTIALRNVSATNDEIERAMTSLRDNGFINYYGLQRFGSVAAIPTYEIGKVLLQGKWNEAIDLILKPRSGEPRDMTEAREIYAKTKDAGAALKRMYRMDKIEAKLLKGIQMSGPTNPQGALDSIPRNTRLMYIHSYQSYIWNNVVSRRIREFGCKPIVGDFVYEKSFDKSDTETLDYLPTNDCEDGHETSDNSSSIKEEIISKNVGSDEPIKESEDNIEMKVDNVADEKSAADNSMKNIEMKDNEGEIDSSPLPAVKILTEDDLKNYSLADVVMPQPGWRVMYPAYAKAWYEELLANDELNIELKQKNKKYSLGGAYRRILQLPENLTWRIINYKEIHDELIRTDIDDLRGNEGPKDNPDGKYKALILEMSLKPSTYATMALREILKHDTSAETQAAQSAAHHAQNEAENEKINNPELNQDEAVVDEVGKVMTEVENKMGIADDKEEVDLPMEAESIGMTTVTDDITKE</sequence>
<evidence type="ECO:0000256" key="5">
    <source>
        <dbReference type="SAM" id="MobiDB-lite"/>
    </source>
</evidence>
<dbReference type="InterPro" id="IPR001374">
    <property type="entry name" value="R3H_dom"/>
</dbReference>
<dbReference type="NCBIfam" id="TIGR00094">
    <property type="entry name" value="tRNA_TruD_broad"/>
    <property type="match status" value="1"/>
</dbReference>
<dbReference type="PANTHER" id="PTHR13326:SF31">
    <property type="entry name" value="PSEUDOURIDYLATE SYNTHASE 7 HOMOLOG"/>
    <property type="match status" value="1"/>
</dbReference>
<proteinExistence type="inferred from homology"/>
<dbReference type="GO" id="GO:0001522">
    <property type="term" value="P:pseudouridine synthesis"/>
    <property type="evidence" value="ECO:0007669"/>
    <property type="project" value="InterPro"/>
</dbReference>
<dbReference type="Gene3D" id="3.30.2350.20">
    <property type="entry name" value="TruD, catalytic domain"/>
    <property type="match status" value="2"/>
</dbReference>
<dbReference type="PIRSF" id="PIRSF037016">
    <property type="entry name" value="Pseudouridin_synth_euk_prd"/>
    <property type="match status" value="1"/>
</dbReference>
<feature type="compositionally biased region" description="Polar residues" evidence="5">
    <location>
        <begin position="762"/>
        <end position="773"/>
    </location>
</feature>
<evidence type="ECO:0008006" key="10">
    <source>
        <dbReference type="Google" id="ProtNLM"/>
    </source>
</evidence>
<dbReference type="PROSITE" id="PS01268">
    <property type="entry name" value="UPF0024"/>
    <property type="match status" value="1"/>
</dbReference>
<gene>
    <name evidence="8" type="ORF">PV328_005342</name>
</gene>
<reference evidence="8" key="2">
    <citation type="submission" date="2023-03" db="EMBL/GenBank/DDBJ databases">
        <authorList>
            <person name="Inwood S.N."/>
            <person name="Skelly J.G."/>
            <person name="Guhlin J."/>
            <person name="Harrop T.W.R."/>
            <person name="Goldson S.G."/>
            <person name="Dearden P.K."/>
        </authorList>
    </citation>
    <scope>NUCLEOTIDE SEQUENCE</scope>
    <source>
        <strain evidence="8">Irish</strain>
        <tissue evidence="8">Whole body</tissue>
    </source>
</reference>
<feature type="compositionally biased region" description="Basic and acidic residues" evidence="5">
    <location>
        <begin position="708"/>
        <end position="718"/>
    </location>
</feature>
<feature type="region of interest" description="Disordered" evidence="5">
    <location>
        <begin position="694"/>
        <end position="724"/>
    </location>
</feature>
<feature type="region of interest" description="Disordered" evidence="5">
    <location>
        <begin position="483"/>
        <end position="519"/>
    </location>
</feature>
<dbReference type="Proteomes" id="UP001168990">
    <property type="component" value="Unassembled WGS sequence"/>
</dbReference>
<evidence type="ECO:0000313" key="9">
    <source>
        <dbReference type="Proteomes" id="UP001168990"/>
    </source>
</evidence>
<feature type="region of interest" description="Disordered" evidence="5">
    <location>
        <begin position="741"/>
        <end position="773"/>
    </location>
</feature>
<dbReference type="InterPro" id="IPR020119">
    <property type="entry name" value="PsdUridine_synth_TruD_CS"/>
</dbReference>
<reference evidence="8" key="1">
    <citation type="journal article" date="2023" name="bioRxiv">
        <title>Scaffold-level genome assemblies of two parasitoid biocontrol wasps reveal the parthenogenesis mechanism and an associated novel virus.</title>
        <authorList>
            <person name="Inwood S."/>
            <person name="Skelly J."/>
            <person name="Guhlin J."/>
            <person name="Harrop T."/>
            <person name="Goldson S."/>
            <person name="Dearden P."/>
        </authorList>
    </citation>
    <scope>NUCLEOTIDE SEQUENCE</scope>
    <source>
        <strain evidence="8">Irish</strain>
        <tissue evidence="8">Whole body</tissue>
    </source>
</reference>
<dbReference type="PROSITE" id="PS50984">
    <property type="entry name" value="TRUD"/>
    <property type="match status" value="1"/>
</dbReference>
<feature type="region of interest" description="Disordered" evidence="5">
    <location>
        <begin position="1"/>
        <end position="48"/>
    </location>
</feature>
<dbReference type="EMBL" id="JAQQBS010000002">
    <property type="protein sequence ID" value="KAK0171956.1"/>
    <property type="molecule type" value="Genomic_DNA"/>
</dbReference>
<keyword evidence="3" id="KW-0413">Isomerase</keyword>
<evidence type="ECO:0000256" key="1">
    <source>
        <dbReference type="ARBA" id="ARBA00007953"/>
    </source>
</evidence>
<keyword evidence="2" id="KW-0819">tRNA processing</keyword>
<dbReference type="GO" id="GO:0009982">
    <property type="term" value="F:pseudouridine synthase activity"/>
    <property type="evidence" value="ECO:0007669"/>
    <property type="project" value="InterPro"/>
</dbReference>
<dbReference type="PROSITE" id="PS51061">
    <property type="entry name" value="R3H"/>
    <property type="match status" value="1"/>
</dbReference>
<keyword evidence="9" id="KW-1185">Reference proteome</keyword>
<protein>
    <recommendedName>
        <fullName evidence="10">Pseudouridylate synthase 7 homolog</fullName>
    </recommendedName>
</protein>
<feature type="domain" description="TRUD" evidence="6">
    <location>
        <begin position="331"/>
        <end position="627"/>
    </location>
</feature>
<dbReference type="InterPro" id="IPR011760">
    <property type="entry name" value="PsdUridine_synth_TruD_insert"/>
</dbReference>
<comment type="similarity">
    <text evidence="1">Belongs to the pseudouridine synthase TruD family.</text>
</comment>
<feature type="compositionally biased region" description="Basic and acidic residues" evidence="5">
    <location>
        <begin position="488"/>
        <end position="505"/>
    </location>
</feature>
<dbReference type="PANTHER" id="PTHR13326">
    <property type="entry name" value="TRNA PSEUDOURIDINE SYNTHASE D"/>
    <property type="match status" value="1"/>
</dbReference>
<dbReference type="AlphaFoldDB" id="A0AA39KSH4"/>
<feature type="domain" description="R3H" evidence="7">
    <location>
        <begin position="125"/>
        <end position="192"/>
    </location>
</feature>
<evidence type="ECO:0000259" key="6">
    <source>
        <dbReference type="PROSITE" id="PS50984"/>
    </source>
</evidence>
<feature type="compositionally biased region" description="Basic and acidic residues" evidence="5">
    <location>
        <begin position="1"/>
        <end position="13"/>
    </location>
</feature>
<evidence type="ECO:0000256" key="3">
    <source>
        <dbReference type="ARBA" id="ARBA00023235"/>
    </source>
</evidence>
<accession>A0AA39KSH4</accession>
<dbReference type="GO" id="GO:0003723">
    <property type="term" value="F:RNA binding"/>
    <property type="evidence" value="ECO:0007669"/>
    <property type="project" value="InterPro"/>
</dbReference>
<comment type="catalytic activity">
    <reaction evidence="4">
        <text>a uridine in tRNA = a pseudouridine in tRNA</text>
        <dbReference type="Rhea" id="RHEA:54572"/>
        <dbReference type="Rhea" id="RHEA-COMP:13339"/>
        <dbReference type="Rhea" id="RHEA-COMP:13934"/>
        <dbReference type="ChEBI" id="CHEBI:65314"/>
        <dbReference type="ChEBI" id="CHEBI:65315"/>
    </reaction>
</comment>